<feature type="region of interest" description="Disordered" evidence="1">
    <location>
        <begin position="1"/>
        <end position="89"/>
    </location>
</feature>
<dbReference type="EMBL" id="PKSM01000476">
    <property type="protein sequence ID" value="POV94588.1"/>
    <property type="molecule type" value="Genomic_DNA"/>
</dbReference>
<reference evidence="3" key="2">
    <citation type="journal article" date="2018" name="BMC Genomics">
        <title>Genomic insights into host adaptation between the wheat stripe rust pathogen (Puccinia striiformis f. sp. tritici) and the barley stripe rust pathogen (Puccinia striiformis f. sp. hordei).</title>
        <authorList>
            <person name="Xia C."/>
            <person name="Wang M."/>
            <person name="Yin C."/>
            <person name="Cornejo O.E."/>
            <person name="Hulbert S.H."/>
            <person name="Chen X."/>
        </authorList>
    </citation>
    <scope>NUCLEOTIDE SEQUENCE [LARGE SCALE GENOMIC DNA]</scope>
    <source>
        <strain evidence="3">93TX-2</strain>
    </source>
</reference>
<comment type="caution">
    <text evidence="2">The sequence shown here is derived from an EMBL/GenBank/DDBJ whole genome shotgun (WGS) entry which is preliminary data.</text>
</comment>
<dbReference type="Proteomes" id="UP000238274">
    <property type="component" value="Unassembled WGS sequence"/>
</dbReference>
<dbReference type="VEuPathDB" id="FungiDB:PSHT_16128"/>
<reference evidence="3" key="3">
    <citation type="journal article" date="2018" name="Mol. Plant Microbe Interact.">
        <title>Genome sequence resources for the wheat stripe rust pathogen (Puccinia striiformis f. sp. tritici) and the barley stripe rust pathogen (Puccinia striiformis f. sp. hordei).</title>
        <authorList>
            <person name="Xia C."/>
            <person name="Wang M."/>
            <person name="Yin C."/>
            <person name="Cornejo O.E."/>
            <person name="Hulbert S.H."/>
            <person name="Chen X."/>
        </authorList>
    </citation>
    <scope>NUCLEOTIDE SEQUENCE [LARGE SCALE GENOMIC DNA]</scope>
    <source>
        <strain evidence="3">93TX-2</strain>
    </source>
</reference>
<evidence type="ECO:0000256" key="1">
    <source>
        <dbReference type="SAM" id="MobiDB-lite"/>
    </source>
</evidence>
<evidence type="ECO:0000313" key="2">
    <source>
        <dbReference type="EMBL" id="POV94588.1"/>
    </source>
</evidence>
<accession>A0A2S4UBB1</accession>
<name>A0A2S4UBB1_9BASI</name>
<feature type="compositionally biased region" description="Basic and acidic residues" evidence="1">
    <location>
        <begin position="37"/>
        <end position="60"/>
    </location>
</feature>
<proteinExistence type="predicted"/>
<gene>
    <name evidence="2" type="ORF">PSHT_16128</name>
</gene>
<keyword evidence="3" id="KW-1185">Reference proteome</keyword>
<protein>
    <submittedName>
        <fullName evidence="2">Uncharacterized protein</fullName>
    </submittedName>
</protein>
<organism evidence="2 3">
    <name type="scientific">Puccinia striiformis</name>
    <dbReference type="NCBI Taxonomy" id="27350"/>
    <lineage>
        <taxon>Eukaryota</taxon>
        <taxon>Fungi</taxon>
        <taxon>Dikarya</taxon>
        <taxon>Basidiomycota</taxon>
        <taxon>Pucciniomycotina</taxon>
        <taxon>Pucciniomycetes</taxon>
        <taxon>Pucciniales</taxon>
        <taxon>Pucciniaceae</taxon>
        <taxon>Puccinia</taxon>
    </lineage>
</organism>
<feature type="compositionally biased region" description="Acidic residues" evidence="1">
    <location>
        <begin position="77"/>
        <end position="89"/>
    </location>
</feature>
<evidence type="ECO:0000313" key="3">
    <source>
        <dbReference type="Proteomes" id="UP000238274"/>
    </source>
</evidence>
<sequence>MSPPTAPVLDTRPPQAPRPEPNSRPANLGPSLSPRPRQPDVHEPTQRPTKYRFDNVRLEGMENDVAAKKARVGSPGSDDDADGSTDDGD</sequence>
<dbReference type="VEuPathDB" id="FungiDB:PSTT_17132"/>
<dbReference type="AlphaFoldDB" id="A0A2S4UBB1"/>
<reference evidence="2 3" key="1">
    <citation type="submission" date="2017-12" db="EMBL/GenBank/DDBJ databases">
        <title>Gene loss provides genomic basis for host adaptation in cereal stripe rust fungi.</title>
        <authorList>
            <person name="Xia C."/>
        </authorList>
    </citation>
    <scope>NUCLEOTIDE SEQUENCE [LARGE SCALE GENOMIC DNA]</scope>
    <source>
        <strain evidence="2 3">93TX-2</strain>
    </source>
</reference>